<feature type="chain" id="PRO_5043955273" description="Secreted protein" evidence="2">
    <location>
        <begin position="22"/>
        <end position="323"/>
    </location>
</feature>
<protein>
    <recommendedName>
        <fullName evidence="5">Secreted protein</fullName>
    </recommendedName>
</protein>
<dbReference type="RefSeq" id="WP_126606079.1">
    <property type="nucleotide sequence ID" value="NZ_AP025144.1"/>
</dbReference>
<feature type="region of interest" description="Disordered" evidence="1">
    <location>
        <begin position="208"/>
        <end position="237"/>
    </location>
</feature>
<evidence type="ECO:0008006" key="5">
    <source>
        <dbReference type="Google" id="ProtNLM"/>
    </source>
</evidence>
<gene>
    <name evidence="3" type="ORF">GCM10007932_21610</name>
</gene>
<dbReference type="AlphaFoldDB" id="A0AAV5NQB1"/>
<dbReference type="EMBL" id="BSNX01000021">
    <property type="protein sequence ID" value="GLQ72801.1"/>
    <property type="molecule type" value="Genomic_DNA"/>
</dbReference>
<evidence type="ECO:0000313" key="4">
    <source>
        <dbReference type="Proteomes" id="UP001156690"/>
    </source>
</evidence>
<accession>A0AAV5NQB1</accession>
<name>A0AAV5NQB1_9VIBR</name>
<keyword evidence="2" id="KW-0732">Signal</keyword>
<evidence type="ECO:0000256" key="2">
    <source>
        <dbReference type="SAM" id="SignalP"/>
    </source>
</evidence>
<proteinExistence type="predicted"/>
<feature type="compositionally biased region" description="Pro residues" evidence="1">
    <location>
        <begin position="211"/>
        <end position="223"/>
    </location>
</feature>
<organism evidence="3 4">
    <name type="scientific">Vibrio penaeicida</name>
    <dbReference type="NCBI Taxonomy" id="104609"/>
    <lineage>
        <taxon>Bacteria</taxon>
        <taxon>Pseudomonadati</taxon>
        <taxon>Pseudomonadota</taxon>
        <taxon>Gammaproteobacteria</taxon>
        <taxon>Vibrionales</taxon>
        <taxon>Vibrionaceae</taxon>
        <taxon>Vibrio</taxon>
    </lineage>
</organism>
<comment type="caution">
    <text evidence="3">The sequence shown here is derived from an EMBL/GenBank/DDBJ whole genome shotgun (WGS) entry which is preliminary data.</text>
</comment>
<keyword evidence="4" id="KW-1185">Reference proteome</keyword>
<sequence length="323" mass="36023">MMKLTHLLASAALVSAVSAHASDYTLSLLDFNSTIDNGDIVFAPFKNTTRGTGYVWFRDYEYDYRLPVAGEYRTKTITVSFVPRSVQSGEFTTFARENNIRPNRKTIVPDDAILCQPTQALTDLLTTFEYSSVSTRQPGYPKLCSLVIRYNTSSAKEAQLLELIDTKQLMHAKFSLSDPADQPAPGVFIEVPSIVNQLVEQKVLEHDLPLPTEPPVQPDPPVSSEPTSGEQGETSPPHVDIGWYGLSQGINFYSSHVDPTLFGFDVGTTIDKSLLFQRWTQFIDLFLVVDEQPGYWVIPEKAASEKIVISEPMPSTPFVEVMY</sequence>
<evidence type="ECO:0000313" key="3">
    <source>
        <dbReference type="EMBL" id="GLQ72801.1"/>
    </source>
</evidence>
<evidence type="ECO:0000256" key="1">
    <source>
        <dbReference type="SAM" id="MobiDB-lite"/>
    </source>
</evidence>
<dbReference type="Proteomes" id="UP001156690">
    <property type="component" value="Unassembled WGS sequence"/>
</dbReference>
<reference evidence="4" key="1">
    <citation type="journal article" date="2019" name="Int. J. Syst. Evol. Microbiol.">
        <title>The Global Catalogue of Microorganisms (GCM) 10K type strain sequencing project: providing services to taxonomists for standard genome sequencing and annotation.</title>
        <authorList>
            <consortium name="The Broad Institute Genomics Platform"/>
            <consortium name="The Broad Institute Genome Sequencing Center for Infectious Disease"/>
            <person name="Wu L."/>
            <person name="Ma J."/>
        </authorList>
    </citation>
    <scope>NUCLEOTIDE SEQUENCE [LARGE SCALE GENOMIC DNA]</scope>
    <source>
        <strain evidence="4">NBRC 15640</strain>
    </source>
</reference>
<feature type="signal peptide" evidence="2">
    <location>
        <begin position="1"/>
        <end position="21"/>
    </location>
</feature>